<sequence>MVHAYENYLNESMNVSTSSQESVSKVRKWKEVKTKKVDASQRKVEMEKIKLDTSLLNDYIYVPKIDEIDLIEKIKTKVHSWIFNFALHTTFQANIQGPQYEENWYIDSGCSCHMTTCKDILRDFRKLEHAGVSLAYVERLKYNLISVSELVVGTSNQVIFDVEGWVISNKETKEVLLKSKRKGDILTLDMKPIVDIHSVCLLLKASADLSWL</sequence>
<dbReference type="EMBL" id="NBSK02000002">
    <property type="protein sequence ID" value="KAJ0221104.1"/>
    <property type="molecule type" value="Genomic_DNA"/>
</dbReference>
<dbReference type="InterPro" id="IPR054722">
    <property type="entry name" value="PolX-like_BBD"/>
</dbReference>
<dbReference type="Proteomes" id="UP000235145">
    <property type="component" value="Unassembled WGS sequence"/>
</dbReference>
<reference evidence="2 3" key="1">
    <citation type="journal article" date="2017" name="Nat. Commun.">
        <title>Genome assembly with in vitro proximity ligation data and whole-genome triplication in lettuce.</title>
        <authorList>
            <person name="Reyes-Chin-Wo S."/>
            <person name="Wang Z."/>
            <person name="Yang X."/>
            <person name="Kozik A."/>
            <person name="Arikit S."/>
            <person name="Song C."/>
            <person name="Xia L."/>
            <person name="Froenicke L."/>
            <person name="Lavelle D.O."/>
            <person name="Truco M.J."/>
            <person name="Xia R."/>
            <person name="Zhu S."/>
            <person name="Xu C."/>
            <person name="Xu H."/>
            <person name="Xu X."/>
            <person name="Cox K."/>
            <person name="Korf I."/>
            <person name="Meyers B.C."/>
            <person name="Michelmore R.W."/>
        </authorList>
    </citation>
    <scope>NUCLEOTIDE SEQUENCE [LARGE SCALE GENOMIC DNA]</scope>
    <source>
        <strain evidence="3">cv. Salinas</strain>
        <tissue evidence="2">Seedlings</tissue>
    </source>
</reference>
<evidence type="ECO:0000259" key="1">
    <source>
        <dbReference type="Pfam" id="PF22936"/>
    </source>
</evidence>
<evidence type="ECO:0000313" key="3">
    <source>
        <dbReference type="Proteomes" id="UP000235145"/>
    </source>
</evidence>
<name>A0A9R1XTI4_LACSA</name>
<evidence type="ECO:0000313" key="2">
    <source>
        <dbReference type="EMBL" id="KAJ0221104.1"/>
    </source>
</evidence>
<dbReference type="Pfam" id="PF22936">
    <property type="entry name" value="Pol_BBD"/>
    <property type="match status" value="1"/>
</dbReference>
<dbReference type="AlphaFoldDB" id="A0A9R1XTI4"/>
<feature type="domain" description="Retrovirus-related Pol polyprotein from transposon TNT 1-94-like beta-barrel" evidence="1">
    <location>
        <begin position="104"/>
        <end position="134"/>
    </location>
</feature>
<keyword evidence="3" id="KW-1185">Reference proteome</keyword>
<proteinExistence type="predicted"/>
<organism evidence="2 3">
    <name type="scientific">Lactuca sativa</name>
    <name type="common">Garden lettuce</name>
    <dbReference type="NCBI Taxonomy" id="4236"/>
    <lineage>
        <taxon>Eukaryota</taxon>
        <taxon>Viridiplantae</taxon>
        <taxon>Streptophyta</taxon>
        <taxon>Embryophyta</taxon>
        <taxon>Tracheophyta</taxon>
        <taxon>Spermatophyta</taxon>
        <taxon>Magnoliopsida</taxon>
        <taxon>eudicotyledons</taxon>
        <taxon>Gunneridae</taxon>
        <taxon>Pentapetalae</taxon>
        <taxon>asterids</taxon>
        <taxon>campanulids</taxon>
        <taxon>Asterales</taxon>
        <taxon>Asteraceae</taxon>
        <taxon>Cichorioideae</taxon>
        <taxon>Cichorieae</taxon>
        <taxon>Lactucinae</taxon>
        <taxon>Lactuca</taxon>
    </lineage>
</organism>
<gene>
    <name evidence="2" type="ORF">LSAT_V11C200063580</name>
</gene>
<accession>A0A9R1XTI4</accession>
<comment type="caution">
    <text evidence="2">The sequence shown here is derived from an EMBL/GenBank/DDBJ whole genome shotgun (WGS) entry which is preliminary data.</text>
</comment>
<protein>
    <recommendedName>
        <fullName evidence="1">Retrovirus-related Pol polyprotein from transposon TNT 1-94-like beta-barrel domain-containing protein</fullName>
    </recommendedName>
</protein>